<evidence type="ECO:0000313" key="5">
    <source>
        <dbReference type="Proteomes" id="UP000829354"/>
    </source>
</evidence>
<dbReference type="Pfam" id="PF16486">
    <property type="entry name" value="ArgoN"/>
    <property type="match status" value="1"/>
</dbReference>
<protein>
    <submittedName>
        <fullName evidence="4">Uncharacterized protein</fullName>
    </submittedName>
</protein>
<dbReference type="SUPFAM" id="SSF101690">
    <property type="entry name" value="PAZ domain"/>
    <property type="match status" value="1"/>
</dbReference>
<dbReference type="EMBL" id="CP092622">
    <property type="protein sequence ID" value="UMM24421.1"/>
    <property type="molecule type" value="Genomic_DNA"/>
</dbReference>
<dbReference type="InterPro" id="IPR032473">
    <property type="entry name" value="Argonaute_Mid_dom"/>
</dbReference>
<evidence type="ECO:0000259" key="3">
    <source>
        <dbReference type="PROSITE" id="PS50822"/>
    </source>
</evidence>
<dbReference type="Gene3D" id="3.40.50.2300">
    <property type="match status" value="1"/>
</dbReference>
<evidence type="ECO:0000256" key="1">
    <source>
        <dbReference type="SAM" id="MobiDB-lite"/>
    </source>
</evidence>
<keyword evidence="5" id="KW-1185">Reference proteome</keyword>
<dbReference type="InterPro" id="IPR014811">
    <property type="entry name" value="ArgoL1"/>
</dbReference>
<dbReference type="Pfam" id="PF02170">
    <property type="entry name" value="PAZ"/>
    <property type="match status" value="1"/>
</dbReference>
<reference evidence="4 5" key="1">
    <citation type="submission" date="2022-04" db="EMBL/GenBank/DDBJ databases">
        <title>Chromosome-level reference genomes for two strains of Caenorhabditis briggsae: an improved platform for comparative genomics.</title>
        <authorList>
            <person name="Stevens L."/>
            <person name="Andersen E."/>
        </authorList>
    </citation>
    <scope>NUCLEOTIDE SEQUENCE [LARGE SCALE GENOMIC DNA]</scope>
    <source>
        <strain evidence="4">VX34</strain>
        <tissue evidence="4">Whole-organism</tissue>
    </source>
</reference>
<feature type="region of interest" description="Disordered" evidence="1">
    <location>
        <begin position="1037"/>
        <end position="1056"/>
    </location>
</feature>
<dbReference type="CDD" id="cd02846">
    <property type="entry name" value="PAZ_argonaute_like"/>
    <property type="match status" value="1"/>
</dbReference>
<dbReference type="InterPro" id="IPR003100">
    <property type="entry name" value="PAZ_dom"/>
</dbReference>
<dbReference type="InterPro" id="IPR036085">
    <property type="entry name" value="PAZ_dom_sf"/>
</dbReference>
<feature type="compositionally biased region" description="Gly residues" evidence="1">
    <location>
        <begin position="376"/>
        <end position="405"/>
    </location>
</feature>
<feature type="domain" description="Piwi" evidence="3">
    <location>
        <begin position="703"/>
        <end position="1009"/>
    </location>
</feature>
<gene>
    <name evidence="4" type="ORF">L5515_004666</name>
</gene>
<organism evidence="4 5">
    <name type="scientific">Caenorhabditis briggsae</name>
    <dbReference type="NCBI Taxonomy" id="6238"/>
    <lineage>
        <taxon>Eukaryota</taxon>
        <taxon>Metazoa</taxon>
        <taxon>Ecdysozoa</taxon>
        <taxon>Nematoda</taxon>
        <taxon>Chromadorea</taxon>
        <taxon>Rhabditida</taxon>
        <taxon>Rhabditina</taxon>
        <taxon>Rhabditomorpha</taxon>
        <taxon>Rhabditoidea</taxon>
        <taxon>Rhabditidae</taxon>
        <taxon>Peloderinae</taxon>
        <taxon>Caenorhabditis</taxon>
    </lineage>
</organism>
<dbReference type="InterPro" id="IPR003165">
    <property type="entry name" value="Piwi"/>
</dbReference>
<feature type="region of interest" description="Disordered" evidence="1">
    <location>
        <begin position="366"/>
        <end position="421"/>
    </location>
</feature>
<feature type="domain" description="PAZ" evidence="2">
    <location>
        <begin position="422"/>
        <end position="529"/>
    </location>
</feature>
<dbReference type="InterPro" id="IPR045246">
    <property type="entry name" value="Piwi_ago-like"/>
</dbReference>
<evidence type="ECO:0000313" key="4">
    <source>
        <dbReference type="EMBL" id="UMM24421.1"/>
    </source>
</evidence>
<sequence>MNMIYFLTASSLTPPPPSISPLLLRNLLIFLRKTLHLSTGRIKETEMSRRNATSFVDNTLTSSGISGSGSMSPPITSRPASGQASPLSTNGSLSPPAYADENGSVVYNADSPRDLSPLLLSELACLNMREVVARPGLGTIGRQIPVKSNFFAVDLKNPKMVVIQYHVEVHHPGCRKLDKDEMRIIFWKAVSDHPQIFHNKYALAYDGAHQLYTVSRLEFSEATVRLDCEASLPKDNRDRTRCAISIQNVGPVLLEMQRTRTNNLDGRVLTPIQILDIICRQSLTCPLLKNSANFYTWKSSCYRIPTAAGQALDLEGGKEMWTGFFSSAHIASNFRPLLNIDVAHTAFYKTRTTVLQFMCDVLNERTSKPNRNNQRGPGGPGGPGGYRGGRGGARGGGYNNFGNRGGPPTNPRDDFGGNGLTFTMDTLSRDTQLSSFESRIFGDSIRGMKIRATHRPNAIRVYKVNSLQLPADKLMFQGVDEHGTNVVCSVADYFSEKYGPLKFPKLPCLHVGPPTRNIFLPMEHCLIDSPQKYNKKMTEKQTSAIIKAAAVDATQREERIKQLAAQASFSSDPFLREFGVAVSSQMIETTARVIQPPPIMFGGNNRSVNPVVFPKDGSWSMDHQTLYMPATCRSYSMIALVDPRDQSNLQTFCQSLTMKATAMGMNFPRWPDLVKYGRTKEDVCTLFTEIADEYRVTSTVCDCIIVVLQAKNSDIYMTVKEQSDIVHGIMSQCVLMKNVSRPTLATCANIVLKLNMKMGGINSRIVADQITNKYLVDQPTMVVGIDVTHPTQAEMRMNMPSVAAIVANVDLLPQSYGANVKVQKKCRESVVYLLDAIRERIITFYRHTKQKPARIIVYRDGVSEGQFSEVLREEIQSIRTACLAIAEDFRPPITYIVVQKRHHARIFCKFPNDMVGKAKNVPPGTTVDTGIVSPEGFDFYLCSHYGVQGTSRPARYHVLLDECKFTADEIQNITYGMCHTYGRCTRSVSIPTPVYYADLVATRARCHVKRKLGLADNVDCDTNSMSSSLASLLNVRSGSGKGKKSHGSTVDDETFSIPDGSSDQILQDCVSVAGDFKSRMYFI</sequence>
<dbReference type="Gene3D" id="3.30.420.10">
    <property type="entry name" value="Ribonuclease H-like superfamily/Ribonuclease H"/>
    <property type="match status" value="1"/>
</dbReference>
<feature type="region of interest" description="Disordered" evidence="1">
    <location>
        <begin position="53"/>
        <end position="95"/>
    </location>
</feature>
<dbReference type="Gene3D" id="2.170.260.10">
    <property type="entry name" value="paz domain"/>
    <property type="match status" value="1"/>
</dbReference>
<dbReference type="InterPro" id="IPR036397">
    <property type="entry name" value="RNaseH_sf"/>
</dbReference>
<dbReference type="SMART" id="SM00950">
    <property type="entry name" value="Piwi"/>
    <property type="match status" value="1"/>
</dbReference>
<feature type="compositionally biased region" description="Polar residues" evidence="1">
    <location>
        <begin position="78"/>
        <end position="93"/>
    </location>
</feature>
<dbReference type="InterPro" id="IPR032472">
    <property type="entry name" value="ArgoL2"/>
</dbReference>
<dbReference type="Pfam" id="PF02171">
    <property type="entry name" value="Piwi"/>
    <property type="match status" value="1"/>
</dbReference>
<dbReference type="SUPFAM" id="SSF53098">
    <property type="entry name" value="Ribonuclease H-like"/>
    <property type="match status" value="1"/>
</dbReference>
<dbReference type="Pfam" id="PF08699">
    <property type="entry name" value="ArgoL1"/>
    <property type="match status" value="1"/>
</dbReference>
<dbReference type="SMART" id="SM01163">
    <property type="entry name" value="DUF1785"/>
    <property type="match status" value="1"/>
</dbReference>
<dbReference type="PROSITE" id="PS50821">
    <property type="entry name" value="PAZ"/>
    <property type="match status" value="1"/>
</dbReference>
<dbReference type="InterPro" id="IPR012337">
    <property type="entry name" value="RNaseH-like_sf"/>
</dbReference>
<dbReference type="GO" id="GO:0003723">
    <property type="term" value="F:RNA binding"/>
    <property type="evidence" value="ECO:0007669"/>
    <property type="project" value="InterPro"/>
</dbReference>
<feature type="compositionally biased region" description="Low complexity" evidence="1">
    <location>
        <begin position="61"/>
        <end position="77"/>
    </location>
</feature>
<dbReference type="PROSITE" id="PS50822">
    <property type="entry name" value="PIWI"/>
    <property type="match status" value="1"/>
</dbReference>
<proteinExistence type="predicted"/>
<dbReference type="AlphaFoldDB" id="A0AAE9EI96"/>
<dbReference type="Pfam" id="PF16487">
    <property type="entry name" value="ArgoMid"/>
    <property type="match status" value="1"/>
</dbReference>
<accession>A0AAE9EI96</accession>
<dbReference type="InterPro" id="IPR032474">
    <property type="entry name" value="Argonaute_N"/>
</dbReference>
<dbReference type="Proteomes" id="UP000829354">
    <property type="component" value="Chromosome III"/>
</dbReference>
<name>A0AAE9EI96_CAEBR</name>
<dbReference type="Pfam" id="PF16488">
    <property type="entry name" value="ArgoL2"/>
    <property type="match status" value="1"/>
</dbReference>
<dbReference type="PANTHER" id="PTHR22891">
    <property type="entry name" value="EUKARYOTIC TRANSLATION INITIATION FACTOR 2C"/>
    <property type="match status" value="1"/>
</dbReference>
<evidence type="ECO:0000259" key="2">
    <source>
        <dbReference type="PROSITE" id="PS50821"/>
    </source>
</evidence>
<dbReference type="CDD" id="cd04657">
    <property type="entry name" value="Piwi_ago-like"/>
    <property type="match status" value="1"/>
</dbReference>